<reference evidence="2" key="2">
    <citation type="submission" date="2023-05" db="EMBL/GenBank/DDBJ databases">
        <authorList>
            <consortium name="Lawrence Berkeley National Laboratory"/>
            <person name="Steindorff A."/>
            <person name="Hensen N."/>
            <person name="Bonometti L."/>
            <person name="Westerberg I."/>
            <person name="Brannstrom I.O."/>
            <person name="Guillou S."/>
            <person name="Cros-Aarteil S."/>
            <person name="Calhoun S."/>
            <person name="Haridas S."/>
            <person name="Kuo A."/>
            <person name="Mondo S."/>
            <person name="Pangilinan J."/>
            <person name="Riley R."/>
            <person name="Labutti K."/>
            <person name="Andreopoulos B."/>
            <person name="Lipzen A."/>
            <person name="Chen C."/>
            <person name="Yanf M."/>
            <person name="Daum C."/>
            <person name="Ng V."/>
            <person name="Clum A."/>
            <person name="Ohm R."/>
            <person name="Martin F."/>
            <person name="Silar P."/>
            <person name="Natvig D."/>
            <person name="Lalanne C."/>
            <person name="Gautier V."/>
            <person name="Ament-Velasquez S.L."/>
            <person name="Kruys A."/>
            <person name="Hutchinson M.I."/>
            <person name="Powell A.J."/>
            <person name="Barry K."/>
            <person name="Miller A.N."/>
            <person name="Grigoriev I.V."/>
            <person name="Debuchy R."/>
            <person name="Gladieux P."/>
            <person name="Thoren M.H."/>
            <person name="Johannesson H."/>
        </authorList>
    </citation>
    <scope>NUCLEOTIDE SEQUENCE</scope>
    <source>
        <strain evidence="2">CBS 892.96</strain>
    </source>
</reference>
<evidence type="ECO:0000313" key="3">
    <source>
        <dbReference type="Proteomes" id="UP001302321"/>
    </source>
</evidence>
<comment type="caution">
    <text evidence="2">The sequence shown here is derived from an EMBL/GenBank/DDBJ whole genome shotgun (WGS) entry which is preliminary data.</text>
</comment>
<keyword evidence="3" id="KW-1185">Reference proteome</keyword>
<feature type="signal peptide" evidence="1">
    <location>
        <begin position="1"/>
        <end position="16"/>
    </location>
</feature>
<feature type="chain" id="PRO_5042954586" evidence="1">
    <location>
        <begin position="17"/>
        <end position="173"/>
    </location>
</feature>
<reference evidence="2" key="1">
    <citation type="journal article" date="2023" name="Mol. Phylogenet. Evol.">
        <title>Genome-scale phylogeny and comparative genomics of the fungal order Sordariales.</title>
        <authorList>
            <person name="Hensen N."/>
            <person name="Bonometti L."/>
            <person name="Westerberg I."/>
            <person name="Brannstrom I.O."/>
            <person name="Guillou S."/>
            <person name="Cros-Aarteil S."/>
            <person name="Calhoun S."/>
            <person name="Haridas S."/>
            <person name="Kuo A."/>
            <person name="Mondo S."/>
            <person name="Pangilinan J."/>
            <person name="Riley R."/>
            <person name="LaButti K."/>
            <person name="Andreopoulos B."/>
            <person name="Lipzen A."/>
            <person name="Chen C."/>
            <person name="Yan M."/>
            <person name="Daum C."/>
            <person name="Ng V."/>
            <person name="Clum A."/>
            <person name="Steindorff A."/>
            <person name="Ohm R.A."/>
            <person name="Martin F."/>
            <person name="Silar P."/>
            <person name="Natvig D.O."/>
            <person name="Lalanne C."/>
            <person name="Gautier V."/>
            <person name="Ament-Velasquez S.L."/>
            <person name="Kruys A."/>
            <person name="Hutchinson M.I."/>
            <person name="Powell A.J."/>
            <person name="Barry K."/>
            <person name="Miller A.N."/>
            <person name="Grigoriev I.V."/>
            <person name="Debuchy R."/>
            <person name="Gladieux P."/>
            <person name="Hiltunen Thoren M."/>
            <person name="Johannesson H."/>
        </authorList>
    </citation>
    <scope>NUCLEOTIDE SEQUENCE</scope>
    <source>
        <strain evidence="2">CBS 892.96</strain>
    </source>
</reference>
<organism evidence="2 3">
    <name type="scientific">Triangularia setosa</name>
    <dbReference type="NCBI Taxonomy" id="2587417"/>
    <lineage>
        <taxon>Eukaryota</taxon>
        <taxon>Fungi</taxon>
        <taxon>Dikarya</taxon>
        <taxon>Ascomycota</taxon>
        <taxon>Pezizomycotina</taxon>
        <taxon>Sordariomycetes</taxon>
        <taxon>Sordariomycetidae</taxon>
        <taxon>Sordariales</taxon>
        <taxon>Podosporaceae</taxon>
        <taxon>Triangularia</taxon>
    </lineage>
</organism>
<evidence type="ECO:0000313" key="2">
    <source>
        <dbReference type="EMBL" id="KAK4174800.1"/>
    </source>
</evidence>
<dbReference type="Proteomes" id="UP001302321">
    <property type="component" value="Unassembled WGS sequence"/>
</dbReference>
<sequence>MKLSLILFDLIAAIQPSPPPAPAPISATEIRSPTDLSSQENVVSRAMILSSTLIICGDEPWPVDHRTYTRSHTPGPIIIDAKTGYTQQVSYEAKVGGEIRVEVHSTLTLRPSDLSVLVRYQMLLFEGTSTDTKDLNGKIEGSRRVWNYQKHCTTRMRVTKWLPLSLRLSMPLK</sequence>
<keyword evidence="1" id="KW-0732">Signal</keyword>
<accession>A0AAN6W4D6</accession>
<protein>
    <submittedName>
        <fullName evidence="2">Uncharacterized protein</fullName>
    </submittedName>
</protein>
<name>A0AAN6W4D6_9PEZI</name>
<dbReference type="AlphaFoldDB" id="A0AAN6W4D6"/>
<evidence type="ECO:0000256" key="1">
    <source>
        <dbReference type="SAM" id="SignalP"/>
    </source>
</evidence>
<proteinExistence type="predicted"/>
<gene>
    <name evidence="2" type="ORF">QBC36DRAFT_292097</name>
</gene>
<dbReference type="EMBL" id="MU866263">
    <property type="protein sequence ID" value="KAK4174800.1"/>
    <property type="molecule type" value="Genomic_DNA"/>
</dbReference>